<protein>
    <submittedName>
        <fullName evidence="1">Uncharacterized protein</fullName>
    </submittedName>
</protein>
<dbReference type="HOGENOM" id="CLU_3264254_0_0_6"/>
<gene>
    <name evidence="1" type="ORF">HMP0015_1600</name>
</gene>
<name>D4XPF8_ACIHA</name>
<organism evidence="1 2">
    <name type="scientific">Acinetobacter haemolyticus ATCC 19194</name>
    <dbReference type="NCBI Taxonomy" id="707232"/>
    <lineage>
        <taxon>Bacteria</taxon>
        <taxon>Pseudomonadati</taxon>
        <taxon>Pseudomonadota</taxon>
        <taxon>Gammaproteobacteria</taxon>
        <taxon>Moraxellales</taxon>
        <taxon>Moraxellaceae</taxon>
        <taxon>Acinetobacter</taxon>
    </lineage>
</organism>
<sequence>MGFVYRILSIYLYLLLKSKKAPEGAKEVSKIDLSIFIPTTM</sequence>
<dbReference type="Proteomes" id="UP000003085">
    <property type="component" value="Unassembled WGS sequence"/>
</dbReference>
<proteinExistence type="predicted"/>
<reference evidence="2" key="1">
    <citation type="submission" date="2010-03" db="EMBL/GenBank/DDBJ databases">
        <title>Complete sequence of Mobiluncus curtisii ATCC 43063.</title>
        <authorList>
            <person name="Muzny D."/>
            <person name="Qin X."/>
            <person name="Deng J."/>
            <person name="Jiang H."/>
            <person name="Liu Y."/>
            <person name="Qu J."/>
            <person name="Song X.-Z."/>
            <person name="Zhang L."/>
            <person name="Thornton R."/>
            <person name="Coyle M."/>
            <person name="Francisco L."/>
            <person name="Jackson L."/>
            <person name="Javaid M."/>
            <person name="Korchina V."/>
            <person name="Kovar C."/>
            <person name="Mata R."/>
            <person name="Mathew T."/>
            <person name="Ngo R."/>
            <person name="Nguyen L."/>
            <person name="Nguyen N."/>
            <person name="Okwuonu G."/>
            <person name="Ongeri F."/>
            <person name="Pham C."/>
            <person name="Simmons D."/>
            <person name="Wilczek-Boney K."/>
            <person name="Hale W."/>
            <person name="Jakkamsetti A."/>
            <person name="Pham P."/>
            <person name="Ruth R."/>
            <person name="San Lucas F."/>
            <person name="Warren J."/>
            <person name="Zhang J."/>
            <person name="Zhao Z."/>
            <person name="Zhou C."/>
            <person name="Zhu D."/>
            <person name="Lee S."/>
            <person name="Bess C."/>
            <person name="Blankenburg K."/>
            <person name="Forbes L."/>
            <person name="Fu Q."/>
            <person name="Gubbala S."/>
            <person name="Hirani K."/>
            <person name="Jayaseelan J.C."/>
            <person name="Lara F."/>
            <person name="Munidasa M."/>
            <person name="Palculict T."/>
            <person name="Patil S."/>
            <person name="Pu L.-L."/>
            <person name="Saada N."/>
            <person name="Tang L."/>
            <person name="Weissenberger G."/>
            <person name="Zhu Y."/>
            <person name="Hemphill L."/>
            <person name="Shang Y."/>
            <person name="Youmans B."/>
            <person name="Ayvaz T."/>
            <person name="Ross M."/>
            <person name="Santibanez J."/>
            <person name="Aqrawi P."/>
            <person name="Gross S."/>
            <person name="Joshi V."/>
            <person name="Fowler G."/>
            <person name="Nazareth L."/>
            <person name="Reid J."/>
            <person name="Worley K."/>
            <person name="Petrosino J."/>
            <person name="Highlander S."/>
            <person name="Gibbs R."/>
            <person name="Gibbs R."/>
        </authorList>
    </citation>
    <scope>NUCLEOTIDE SEQUENCE [LARGE SCALE GENOMIC DNA]</scope>
    <source>
        <strain evidence="2">ATCC 19194</strain>
    </source>
</reference>
<comment type="caution">
    <text evidence="1">The sequence shown here is derived from an EMBL/GenBank/DDBJ whole genome shotgun (WGS) entry which is preliminary data.</text>
</comment>
<accession>D4XPF8</accession>
<evidence type="ECO:0000313" key="2">
    <source>
        <dbReference type="Proteomes" id="UP000003085"/>
    </source>
</evidence>
<dbReference type="AlphaFoldDB" id="D4XPF8"/>
<dbReference type="EMBL" id="ADMT01000147">
    <property type="protein sequence ID" value="EFF82911.1"/>
    <property type="molecule type" value="Genomic_DNA"/>
</dbReference>
<evidence type="ECO:0000313" key="1">
    <source>
        <dbReference type="EMBL" id="EFF82911.1"/>
    </source>
</evidence>